<dbReference type="SUPFAM" id="SSF50129">
    <property type="entry name" value="GroES-like"/>
    <property type="match status" value="1"/>
</dbReference>
<reference evidence="4 5" key="1">
    <citation type="submission" date="2020-08" db="EMBL/GenBank/DDBJ databases">
        <title>A Genomic Blueprint of the Chicken Gut Microbiome.</title>
        <authorList>
            <person name="Gilroy R."/>
            <person name="Ravi A."/>
            <person name="Getino M."/>
            <person name="Pursley I."/>
            <person name="Horton D.L."/>
            <person name="Alikhan N.-F."/>
            <person name="Baker D."/>
            <person name="Gharbi K."/>
            <person name="Hall N."/>
            <person name="Watson M."/>
            <person name="Adriaenssens E.M."/>
            <person name="Foster-Nyarko E."/>
            <person name="Jarju S."/>
            <person name="Secka A."/>
            <person name="Antonio M."/>
            <person name="Oren A."/>
            <person name="Chaudhuri R."/>
            <person name="La Ragione R.M."/>
            <person name="Hildebrand F."/>
            <person name="Pallen M.J."/>
        </authorList>
    </citation>
    <scope>NUCLEOTIDE SEQUENCE [LARGE SCALE GENOMIC DNA]</scope>
    <source>
        <strain evidence="4 5">Sa2CUA1</strain>
    </source>
</reference>
<dbReference type="InterPro" id="IPR036291">
    <property type="entry name" value="NAD(P)-bd_dom_sf"/>
</dbReference>
<protein>
    <submittedName>
        <fullName evidence="4">Zinc-dependent alcohol dehydrogenase family protein</fullName>
    </submittedName>
</protein>
<dbReference type="InterPro" id="IPR020843">
    <property type="entry name" value="ER"/>
</dbReference>
<name>A0ABR8USA8_9MICC</name>
<dbReference type="Gene3D" id="3.40.50.720">
    <property type="entry name" value="NAD(P)-binding Rossmann-like Domain"/>
    <property type="match status" value="1"/>
</dbReference>
<accession>A0ABR8USA8</accession>
<evidence type="ECO:0000256" key="1">
    <source>
        <dbReference type="ARBA" id="ARBA00022857"/>
    </source>
</evidence>
<keyword evidence="5" id="KW-1185">Reference proteome</keyword>
<proteinExistence type="predicted"/>
<dbReference type="EMBL" id="JACSQD010000003">
    <property type="protein sequence ID" value="MBD7995437.1"/>
    <property type="molecule type" value="Genomic_DNA"/>
</dbReference>
<keyword evidence="1" id="KW-0521">NADP</keyword>
<evidence type="ECO:0000313" key="5">
    <source>
        <dbReference type="Proteomes" id="UP000609874"/>
    </source>
</evidence>
<dbReference type="InterPro" id="IPR011032">
    <property type="entry name" value="GroES-like_sf"/>
</dbReference>
<feature type="domain" description="Enoyl reductase (ER)" evidence="3">
    <location>
        <begin position="11"/>
        <end position="327"/>
    </location>
</feature>
<dbReference type="PANTHER" id="PTHR48106">
    <property type="entry name" value="QUINONE OXIDOREDUCTASE PIG3-RELATED"/>
    <property type="match status" value="1"/>
</dbReference>
<dbReference type="InterPro" id="IPR013149">
    <property type="entry name" value="ADH-like_C"/>
</dbReference>
<dbReference type="Pfam" id="PF08240">
    <property type="entry name" value="ADH_N"/>
    <property type="match status" value="1"/>
</dbReference>
<dbReference type="Proteomes" id="UP000609874">
    <property type="component" value="Unassembled WGS sequence"/>
</dbReference>
<sequence length="333" mass="35009">MPKTVRFHNLGGPEVLSLDEVDVPLPGKGEVRIRTRALGLNRAEIMFRTGNYVVEPVFPQALGYEAAGTVEAVGAEVSGLTVGDAVSVVPAFAMTEYALHGELVLAPAHAVVKHPEQLTWEEAAGVWMPFITAYGGLIDLAGLSAGDTVVIPAASSSVGLAAIQIANMIGAKPVALTRTSSKRQQLIDAGAAAVIATEEEHVVERLDQITDGAGVQVIFDPVAGPLLPRLIDAASTAATVVIYGALSTDDTALPVLAVLGKHITIRGYELFEVTTDPERLRGAVAFVRDGLNSGALKPTVDKVFEMENIAEAYQYLESNGQIGKVVVSVPQNR</sequence>
<dbReference type="PANTHER" id="PTHR48106:SF5">
    <property type="entry name" value="ZINC-CONTAINING ALCOHOL DEHYDROGENASE"/>
    <property type="match status" value="1"/>
</dbReference>
<dbReference type="Pfam" id="PF00107">
    <property type="entry name" value="ADH_zinc_N"/>
    <property type="match status" value="1"/>
</dbReference>
<keyword evidence="2" id="KW-0560">Oxidoreductase</keyword>
<dbReference type="RefSeq" id="WP_191807739.1">
    <property type="nucleotide sequence ID" value="NZ_JACSQD010000003.1"/>
</dbReference>
<evidence type="ECO:0000256" key="2">
    <source>
        <dbReference type="ARBA" id="ARBA00023002"/>
    </source>
</evidence>
<comment type="caution">
    <text evidence="4">The sequence shown here is derived from an EMBL/GenBank/DDBJ whole genome shotgun (WGS) entry which is preliminary data.</text>
</comment>
<dbReference type="SUPFAM" id="SSF51735">
    <property type="entry name" value="NAD(P)-binding Rossmann-fold domains"/>
    <property type="match status" value="1"/>
</dbReference>
<dbReference type="InterPro" id="IPR013154">
    <property type="entry name" value="ADH-like_N"/>
</dbReference>
<dbReference type="Gene3D" id="3.90.180.10">
    <property type="entry name" value="Medium-chain alcohol dehydrogenases, catalytic domain"/>
    <property type="match status" value="1"/>
</dbReference>
<evidence type="ECO:0000259" key="3">
    <source>
        <dbReference type="SMART" id="SM00829"/>
    </source>
</evidence>
<organism evidence="4 5">
    <name type="scientific">Arthrobacter gallicola</name>
    <dbReference type="NCBI Taxonomy" id="2762225"/>
    <lineage>
        <taxon>Bacteria</taxon>
        <taxon>Bacillati</taxon>
        <taxon>Actinomycetota</taxon>
        <taxon>Actinomycetes</taxon>
        <taxon>Micrococcales</taxon>
        <taxon>Micrococcaceae</taxon>
        <taxon>Arthrobacter</taxon>
    </lineage>
</organism>
<gene>
    <name evidence="4" type="ORF">H9639_09030</name>
</gene>
<evidence type="ECO:0000313" key="4">
    <source>
        <dbReference type="EMBL" id="MBD7995437.1"/>
    </source>
</evidence>
<dbReference type="SMART" id="SM00829">
    <property type="entry name" value="PKS_ER"/>
    <property type="match status" value="1"/>
</dbReference>
<dbReference type="CDD" id="cd08268">
    <property type="entry name" value="MDR2"/>
    <property type="match status" value="1"/>
</dbReference>